<evidence type="ECO:0000256" key="3">
    <source>
        <dbReference type="SAM" id="Phobius"/>
    </source>
</evidence>
<dbReference type="Pfam" id="PF00085">
    <property type="entry name" value="Thioredoxin"/>
    <property type="match status" value="1"/>
</dbReference>
<evidence type="ECO:0000259" key="4">
    <source>
        <dbReference type="PROSITE" id="PS51352"/>
    </source>
</evidence>
<dbReference type="PANTHER" id="PTHR45672">
    <property type="entry name" value="PROTEIN DISULFIDE-ISOMERASE C17H9.14C-RELATED"/>
    <property type="match status" value="1"/>
</dbReference>
<dbReference type="Proteomes" id="UP000054937">
    <property type="component" value="Unassembled WGS sequence"/>
</dbReference>
<dbReference type="InterPro" id="IPR017937">
    <property type="entry name" value="Thioredoxin_CS"/>
</dbReference>
<keyword evidence="3" id="KW-1133">Transmembrane helix</keyword>
<dbReference type="Gene3D" id="3.40.30.10">
    <property type="entry name" value="Glutaredoxin"/>
    <property type="match status" value="1"/>
</dbReference>
<dbReference type="PROSITE" id="PS51352">
    <property type="entry name" value="THIOREDOXIN_2"/>
    <property type="match status" value="1"/>
</dbReference>
<dbReference type="EMBL" id="LDAU01000028">
    <property type="protein sequence ID" value="KRX10406.1"/>
    <property type="molecule type" value="Genomic_DNA"/>
</dbReference>
<evidence type="ECO:0000256" key="1">
    <source>
        <dbReference type="ARBA" id="ARBA00006347"/>
    </source>
</evidence>
<keyword evidence="3" id="KW-0812">Transmembrane</keyword>
<feature type="domain" description="Thioredoxin" evidence="4">
    <location>
        <begin position="1"/>
        <end position="95"/>
    </location>
</feature>
<keyword evidence="3" id="KW-0472">Membrane</keyword>
<dbReference type="GO" id="GO:0005783">
    <property type="term" value="C:endoplasmic reticulum"/>
    <property type="evidence" value="ECO:0007669"/>
    <property type="project" value="TreeGrafter"/>
</dbReference>
<dbReference type="InterPro" id="IPR036249">
    <property type="entry name" value="Thioredoxin-like_sf"/>
</dbReference>
<accession>A0A0V0R7C5</accession>
<dbReference type="InterPro" id="IPR051063">
    <property type="entry name" value="PDI"/>
</dbReference>
<evidence type="ECO:0000256" key="2">
    <source>
        <dbReference type="ARBA" id="ARBA00022729"/>
    </source>
</evidence>
<dbReference type="SUPFAM" id="SSF52833">
    <property type="entry name" value="Thioredoxin-like"/>
    <property type="match status" value="1"/>
</dbReference>
<reference evidence="5 6" key="1">
    <citation type="journal article" date="2015" name="Sci. Rep.">
        <title>Genome of the facultative scuticociliatosis pathogen Pseudocohnilembus persalinus provides insight into its virulence through horizontal gene transfer.</title>
        <authorList>
            <person name="Xiong J."/>
            <person name="Wang G."/>
            <person name="Cheng J."/>
            <person name="Tian M."/>
            <person name="Pan X."/>
            <person name="Warren A."/>
            <person name="Jiang C."/>
            <person name="Yuan D."/>
            <person name="Miao W."/>
        </authorList>
    </citation>
    <scope>NUCLEOTIDE SEQUENCE [LARGE SCALE GENOMIC DNA]</scope>
    <source>
        <strain evidence="5">36N120E</strain>
    </source>
</reference>
<keyword evidence="2" id="KW-0732">Signal</keyword>
<organism evidence="5 6">
    <name type="scientific">Pseudocohnilembus persalinus</name>
    <name type="common">Ciliate</name>
    <dbReference type="NCBI Taxonomy" id="266149"/>
    <lineage>
        <taxon>Eukaryota</taxon>
        <taxon>Sar</taxon>
        <taxon>Alveolata</taxon>
        <taxon>Ciliophora</taxon>
        <taxon>Intramacronucleata</taxon>
        <taxon>Oligohymenophorea</taxon>
        <taxon>Scuticociliatia</taxon>
        <taxon>Philasterida</taxon>
        <taxon>Pseudocohnilembidae</taxon>
        <taxon>Pseudocohnilembus</taxon>
    </lineage>
</organism>
<proteinExistence type="inferred from homology"/>
<evidence type="ECO:0000313" key="5">
    <source>
        <dbReference type="EMBL" id="KRX10406.1"/>
    </source>
</evidence>
<dbReference type="InParanoid" id="A0A0V0R7C5"/>
<dbReference type="CDD" id="cd02961">
    <property type="entry name" value="PDI_a_family"/>
    <property type="match status" value="1"/>
</dbReference>
<evidence type="ECO:0000313" key="6">
    <source>
        <dbReference type="Proteomes" id="UP000054937"/>
    </source>
</evidence>
<dbReference type="InterPro" id="IPR013766">
    <property type="entry name" value="Thioredoxin_domain"/>
</dbReference>
<dbReference type="GO" id="GO:0006457">
    <property type="term" value="P:protein folding"/>
    <property type="evidence" value="ECO:0007669"/>
    <property type="project" value="TreeGrafter"/>
</dbReference>
<dbReference type="OrthoDB" id="2121326at2759"/>
<feature type="transmembrane region" description="Helical" evidence="3">
    <location>
        <begin position="166"/>
        <end position="186"/>
    </location>
</feature>
<dbReference type="PANTHER" id="PTHR45672:SF3">
    <property type="entry name" value="THIOREDOXIN DOMAIN-CONTAINING PROTEIN 5"/>
    <property type="match status" value="1"/>
</dbReference>
<comment type="caution">
    <text evidence="5">The sequence shown here is derived from an EMBL/GenBank/DDBJ whole genome shotgun (WGS) entry which is preliminary data.</text>
</comment>
<dbReference type="GO" id="GO:0003756">
    <property type="term" value="F:protein disulfide isomerase activity"/>
    <property type="evidence" value="ECO:0007669"/>
    <property type="project" value="TreeGrafter"/>
</dbReference>
<gene>
    <name evidence="5" type="ORF">PPERSA_10505</name>
</gene>
<dbReference type="AlphaFoldDB" id="A0A0V0R7C5"/>
<keyword evidence="6" id="KW-1185">Reference proteome</keyword>
<name>A0A0V0R7C5_PSEPJ</name>
<dbReference type="PROSITE" id="PS00194">
    <property type="entry name" value="THIOREDOXIN_1"/>
    <property type="match status" value="1"/>
</dbReference>
<comment type="similarity">
    <text evidence="1">Belongs to the protein disulfide isomerase family.</text>
</comment>
<sequence length="196" mass="23445">MESFLSNFKDQLTLFYKPWCPSCKHLMPILEQLAEENKDLEFSAVDCTKEEDFCRNMGVNAYPRLKYFYDNESFINYQGKQNPEQILEFMRQGYTELTDDSEKIADYLKNYSDEVVSKIDKKNMQNFKNRVLENEQERETLYINKDRKDQEFKLFLNKNSNKVQEIAFMISFILISVFLCILKDCAFRSARKNKND</sequence>
<protein>
    <submittedName>
        <fullName evidence="5">Thioredoxin-like fold</fullName>
    </submittedName>
</protein>